<feature type="transmembrane region" description="Helical" evidence="8">
    <location>
        <begin position="229"/>
        <end position="250"/>
    </location>
</feature>
<feature type="transmembrane region" description="Helical" evidence="8">
    <location>
        <begin position="188"/>
        <end position="209"/>
    </location>
</feature>
<organism evidence="10 11">
    <name type="scientific">Larimichthys crocea</name>
    <name type="common">Large yellow croaker</name>
    <name type="synonym">Pseudosciaena crocea</name>
    <dbReference type="NCBI Taxonomy" id="215358"/>
    <lineage>
        <taxon>Eukaryota</taxon>
        <taxon>Metazoa</taxon>
        <taxon>Chordata</taxon>
        <taxon>Craniata</taxon>
        <taxon>Vertebrata</taxon>
        <taxon>Euteleostomi</taxon>
        <taxon>Actinopterygii</taxon>
        <taxon>Neopterygii</taxon>
        <taxon>Teleostei</taxon>
        <taxon>Neoteleostei</taxon>
        <taxon>Acanthomorphata</taxon>
        <taxon>Eupercaria</taxon>
        <taxon>Sciaenidae</taxon>
        <taxon>Larimichthys</taxon>
    </lineage>
</organism>
<protein>
    <recommendedName>
        <fullName evidence="3">Epithelial membrane protein 1</fullName>
    </recommendedName>
</protein>
<gene>
    <name evidence="10" type="ORF">D5F01_LYC18281</name>
</gene>
<evidence type="ECO:0000256" key="8">
    <source>
        <dbReference type="RuleBase" id="RU363088"/>
    </source>
</evidence>
<dbReference type="Pfam" id="PF00822">
    <property type="entry name" value="PMP22_Claudin"/>
    <property type="match status" value="1"/>
</dbReference>
<feature type="transmembrane region" description="Helical" evidence="8">
    <location>
        <begin position="90"/>
        <end position="115"/>
    </location>
</feature>
<name>A0A6G0HUI4_LARCR</name>
<dbReference type="InterPro" id="IPR050579">
    <property type="entry name" value="PMP-22/EMP/MP20-like"/>
</dbReference>
<evidence type="ECO:0000313" key="10">
    <source>
        <dbReference type="EMBL" id="KAE8282889.1"/>
    </source>
</evidence>
<keyword evidence="4 8" id="KW-0812">Transmembrane</keyword>
<dbReference type="FunFam" id="1.20.140.150:FF:000026">
    <property type="entry name" value="Epithelial membrane protein 1"/>
    <property type="match status" value="1"/>
</dbReference>
<dbReference type="PRINTS" id="PR01453">
    <property type="entry name" value="EPMEMFAMILY"/>
</dbReference>
<keyword evidence="11" id="KW-1185">Reference proteome</keyword>
<dbReference type="Gene3D" id="1.20.140.150">
    <property type="match status" value="1"/>
</dbReference>
<dbReference type="InterPro" id="IPR004031">
    <property type="entry name" value="PMP22/EMP/MP20/Claudin"/>
</dbReference>
<dbReference type="EMBL" id="REGW02000018">
    <property type="protein sequence ID" value="KAE8282889.1"/>
    <property type="molecule type" value="Genomic_DNA"/>
</dbReference>
<proteinExistence type="inferred from homology"/>
<reference evidence="10 11" key="1">
    <citation type="submission" date="2019-07" db="EMBL/GenBank/DDBJ databases">
        <title>Chromosome genome assembly for large yellow croaker.</title>
        <authorList>
            <person name="Xiao S."/>
        </authorList>
    </citation>
    <scope>NUCLEOTIDE SEQUENCE [LARGE SCALE GENOMIC DNA]</scope>
    <source>
        <strain evidence="10">JMULYC20181020</strain>
        <tissue evidence="10">Muscle</tissue>
    </source>
</reference>
<feature type="region of interest" description="Disordered" evidence="9">
    <location>
        <begin position="1"/>
        <end position="26"/>
    </location>
</feature>
<comment type="similarity">
    <text evidence="2 8">Belongs to the PMP-22/EMP/MP20 family.</text>
</comment>
<keyword evidence="5 8" id="KW-1133">Transmembrane helix</keyword>
<dbReference type="PANTHER" id="PTHR10671">
    <property type="entry name" value="EPITHELIAL MEMBRANE PROTEIN-RELATED"/>
    <property type="match status" value="1"/>
</dbReference>
<evidence type="ECO:0000256" key="1">
    <source>
        <dbReference type="ARBA" id="ARBA00004141"/>
    </source>
</evidence>
<evidence type="ECO:0000256" key="2">
    <source>
        <dbReference type="ARBA" id="ARBA00006864"/>
    </source>
</evidence>
<dbReference type="Proteomes" id="UP000424527">
    <property type="component" value="Unassembled WGS sequence"/>
</dbReference>
<feature type="compositionally biased region" description="Basic residues" evidence="9">
    <location>
        <begin position="1"/>
        <end position="10"/>
    </location>
</feature>
<dbReference type="GO" id="GO:0005886">
    <property type="term" value="C:plasma membrane"/>
    <property type="evidence" value="ECO:0007669"/>
    <property type="project" value="TreeGrafter"/>
</dbReference>
<evidence type="ECO:0000256" key="4">
    <source>
        <dbReference type="ARBA" id="ARBA00022692"/>
    </source>
</evidence>
<keyword evidence="6 8" id="KW-0472">Membrane</keyword>
<feature type="compositionally biased region" description="Low complexity" evidence="9">
    <location>
        <begin position="12"/>
        <end position="26"/>
    </location>
</feature>
<sequence length="255" mass="28999">MRHQTHKRKIYTPPSTTTTSTTTNNNSSFAHKKLLKYRPVGVFSACGAGRQKQRAGQESKKKKSRREVDYVIKKSKELDLERHAAIKHTVIMLILLAAIFGLHIIGIILLLVATIDNAWWMTDTVNTDIWARWIQMKGQWNYTDLPSDYPTDYLQAVQASSVLACIFSILGIFVFVAQLFTLAKGERFTISGIFQFLACLCIMIAASIYTDQFPSFHEKNKLAGWYGHSFILAWISFGLTFISSITYFVLRKKTA</sequence>
<evidence type="ECO:0000256" key="6">
    <source>
        <dbReference type="ARBA" id="ARBA00023136"/>
    </source>
</evidence>
<evidence type="ECO:0000256" key="7">
    <source>
        <dbReference type="ARBA" id="ARBA00023180"/>
    </source>
</evidence>
<dbReference type="AlphaFoldDB" id="A0A6G0HUI4"/>
<evidence type="ECO:0000256" key="9">
    <source>
        <dbReference type="SAM" id="MobiDB-lite"/>
    </source>
</evidence>
<accession>A0A6G0HUI4</accession>
<comment type="caution">
    <text evidence="10">The sequence shown here is derived from an EMBL/GenBank/DDBJ whole genome shotgun (WGS) entry which is preliminary data.</text>
</comment>
<evidence type="ECO:0000313" key="11">
    <source>
        <dbReference type="Proteomes" id="UP000424527"/>
    </source>
</evidence>
<dbReference type="InterPro" id="IPR004032">
    <property type="entry name" value="PMP22_EMP_MP20"/>
</dbReference>
<dbReference type="PANTHER" id="PTHR10671:SF85">
    <property type="entry name" value="EPITHELIAL MEMBRANE PROTEIN 1"/>
    <property type="match status" value="1"/>
</dbReference>
<feature type="transmembrane region" description="Helical" evidence="8">
    <location>
        <begin position="153"/>
        <end position="176"/>
    </location>
</feature>
<comment type="subcellular location">
    <subcellularLocation>
        <location evidence="1 8">Membrane</location>
        <topology evidence="1 8">Multi-pass membrane protein</topology>
    </subcellularLocation>
</comment>
<evidence type="ECO:0000256" key="3">
    <source>
        <dbReference type="ARBA" id="ARBA00013553"/>
    </source>
</evidence>
<keyword evidence="7" id="KW-0325">Glycoprotein</keyword>
<evidence type="ECO:0000256" key="5">
    <source>
        <dbReference type="ARBA" id="ARBA00022989"/>
    </source>
</evidence>